<name>A0AAV2R5F9_MEGNR</name>
<protein>
    <submittedName>
        <fullName evidence="3">Uncharacterized protein</fullName>
    </submittedName>
</protein>
<comment type="caution">
    <text evidence="3">The sequence shown here is derived from an EMBL/GenBank/DDBJ whole genome shotgun (WGS) entry which is preliminary data.</text>
</comment>
<feature type="transmembrane region" description="Helical" evidence="1">
    <location>
        <begin position="91"/>
        <end position="109"/>
    </location>
</feature>
<dbReference type="EMBL" id="CAXKWB010014412">
    <property type="protein sequence ID" value="CAL4110569.1"/>
    <property type="molecule type" value="Genomic_DNA"/>
</dbReference>
<evidence type="ECO:0000313" key="3">
    <source>
        <dbReference type="EMBL" id="CAL4110569.1"/>
    </source>
</evidence>
<keyword evidence="4" id="KW-1185">Reference proteome</keyword>
<dbReference type="AlphaFoldDB" id="A0AAV2R5F9"/>
<dbReference type="EMBL" id="CAXKWB010014412">
    <property type="protein sequence ID" value="CAL4110563.1"/>
    <property type="molecule type" value="Genomic_DNA"/>
</dbReference>
<keyword evidence="1" id="KW-1133">Transmembrane helix</keyword>
<reference evidence="3 4" key="1">
    <citation type="submission" date="2024-05" db="EMBL/GenBank/DDBJ databases">
        <authorList>
            <person name="Wallberg A."/>
        </authorList>
    </citation>
    <scope>NUCLEOTIDE SEQUENCE [LARGE SCALE GENOMIC DNA]</scope>
</reference>
<evidence type="ECO:0000313" key="4">
    <source>
        <dbReference type="Proteomes" id="UP001497623"/>
    </source>
</evidence>
<evidence type="ECO:0000313" key="2">
    <source>
        <dbReference type="EMBL" id="CAL4110563.1"/>
    </source>
</evidence>
<sequence length="150" mass="17085">MEGRIDMVVVKTDMGGRIDMVVVKTDMVGERTAMVVNKEVPNQGDMEHPRMVNQVDMVDNKVVMVENRVVMVDNRVVMVDHLIIMEHREELLAVAVVAVVIVLDLQVLLPGEDHPKIMMMVTTSISLNNLHMEVEMMDMVEWIMAMEDQL</sequence>
<dbReference type="Proteomes" id="UP001497623">
    <property type="component" value="Unassembled WGS sequence"/>
</dbReference>
<gene>
    <name evidence="2" type="ORF">MNOR_LOCUS19436</name>
    <name evidence="3" type="ORF">MNOR_LOCUS19438</name>
</gene>
<organism evidence="3 4">
    <name type="scientific">Meganyctiphanes norvegica</name>
    <name type="common">Northern krill</name>
    <name type="synonym">Thysanopoda norvegica</name>
    <dbReference type="NCBI Taxonomy" id="48144"/>
    <lineage>
        <taxon>Eukaryota</taxon>
        <taxon>Metazoa</taxon>
        <taxon>Ecdysozoa</taxon>
        <taxon>Arthropoda</taxon>
        <taxon>Crustacea</taxon>
        <taxon>Multicrustacea</taxon>
        <taxon>Malacostraca</taxon>
        <taxon>Eumalacostraca</taxon>
        <taxon>Eucarida</taxon>
        <taxon>Euphausiacea</taxon>
        <taxon>Euphausiidae</taxon>
        <taxon>Meganyctiphanes</taxon>
    </lineage>
</organism>
<proteinExistence type="predicted"/>
<evidence type="ECO:0000256" key="1">
    <source>
        <dbReference type="SAM" id="Phobius"/>
    </source>
</evidence>
<keyword evidence="1" id="KW-0812">Transmembrane</keyword>
<keyword evidence="1" id="KW-0472">Membrane</keyword>
<accession>A0AAV2R5F9</accession>